<dbReference type="STRING" id="436010.A0A166EUC5"/>
<keyword evidence="1" id="KW-0547">Nucleotide-binding</keyword>
<organism evidence="3 4">
    <name type="scientific">Athelia psychrophila</name>
    <dbReference type="NCBI Taxonomy" id="1759441"/>
    <lineage>
        <taxon>Eukaryota</taxon>
        <taxon>Fungi</taxon>
        <taxon>Dikarya</taxon>
        <taxon>Basidiomycota</taxon>
        <taxon>Agaricomycotina</taxon>
        <taxon>Agaricomycetes</taxon>
        <taxon>Agaricomycetidae</taxon>
        <taxon>Atheliales</taxon>
        <taxon>Atheliaceae</taxon>
        <taxon>Athelia</taxon>
    </lineage>
</organism>
<sequence length="180" mass="20239">MGRENPAEETIYDFGLYLLDKILEQSGHHLGDFPPMPIPQENWHLQAENHHISEQLSYDREAEHQRALELEPQLNEEQSTAYNRIVDSVIQETGQMFFLNGPGGTGKTFVYNTICHRIRGEGWIVLCVASSGIAALLLRGGRTAHSMFKIPVEGLTEESHCSIPKEGMVAGLLRMTRLII</sequence>
<keyword evidence="1" id="KW-0347">Helicase</keyword>
<keyword evidence="4" id="KW-1185">Reference proteome</keyword>
<evidence type="ECO:0000313" key="3">
    <source>
        <dbReference type="EMBL" id="KZP16117.1"/>
    </source>
</evidence>
<feature type="non-terminal residue" evidence="3">
    <location>
        <position position="180"/>
    </location>
</feature>
<dbReference type="PANTHER" id="PTHR10492:SF57">
    <property type="entry name" value="ATP-DEPENDENT DNA HELICASE"/>
    <property type="match status" value="1"/>
</dbReference>
<dbReference type="GO" id="GO:0043139">
    <property type="term" value="F:5'-3' DNA helicase activity"/>
    <property type="evidence" value="ECO:0007669"/>
    <property type="project" value="UniProtKB-EC"/>
</dbReference>
<evidence type="ECO:0000313" key="4">
    <source>
        <dbReference type="Proteomes" id="UP000076532"/>
    </source>
</evidence>
<keyword evidence="1" id="KW-0067">ATP-binding</keyword>
<comment type="cofactor">
    <cofactor evidence="1">
        <name>Mg(2+)</name>
        <dbReference type="ChEBI" id="CHEBI:18420"/>
    </cofactor>
</comment>
<dbReference type="GO" id="GO:0005524">
    <property type="term" value="F:ATP binding"/>
    <property type="evidence" value="ECO:0007669"/>
    <property type="project" value="UniProtKB-KW"/>
</dbReference>
<dbReference type="Pfam" id="PF05970">
    <property type="entry name" value="PIF1"/>
    <property type="match status" value="1"/>
</dbReference>
<protein>
    <recommendedName>
        <fullName evidence="1">ATP-dependent DNA helicase</fullName>
        <ecNumber evidence="1">5.6.2.3</ecNumber>
    </recommendedName>
</protein>
<reference evidence="3 4" key="1">
    <citation type="journal article" date="2016" name="Mol. Biol. Evol.">
        <title>Comparative Genomics of Early-Diverging Mushroom-Forming Fungi Provides Insights into the Origins of Lignocellulose Decay Capabilities.</title>
        <authorList>
            <person name="Nagy L.G."/>
            <person name="Riley R."/>
            <person name="Tritt A."/>
            <person name="Adam C."/>
            <person name="Daum C."/>
            <person name="Floudas D."/>
            <person name="Sun H."/>
            <person name="Yadav J.S."/>
            <person name="Pangilinan J."/>
            <person name="Larsson K.H."/>
            <person name="Matsuura K."/>
            <person name="Barry K."/>
            <person name="Labutti K."/>
            <person name="Kuo R."/>
            <person name="Ohm R.A."/>
            <person name="Bhattacharya S.S."/>
            <person name="Shirouzu T."/>
            <person name="Yoshinaga Y."/>
            <person name="Martin F.M."/>
            <person name="Grigoriev I.V."/>
            <person name="Hibbett D.S."/>
        </authorList>
    </citation>
    <scope>NUCLEOTIDE SEQUENCE [LARGE SCALE GENOMIC DNA]</scope>
    <source>
        <strain evidence="3 4">CBS 109695</strain>
    </source>
</reference>
<dbReference type="GO" id="GO:0016887">
    <property type="term" value="F:ATP hydrolysis activity"/>
    <property type="evidence" value="ECO:0007669"/>
    <property type="project" value="RHEA"/>
</dbReference>
<dbReference type="InterPro" id="IPR010285">
    <property type="entry name" value="DNA_helicase_pif1-like_DEAD"/>
</dbReference>
<dbReference type="PANTHER" id="PTHR10492">
    <property type="match status" value="1"/>
</dbReference>
<dbReference type="SUPFAM" id="SSF52540">
    <property type="entry name" value="P-loop containing nucleoside triphosphate hydrolases"/>
    <property type="match status" value="1"/>
</dbReference>
<name>A0A166EUC5_9AGAM</name>
<dbReference type="InterPro" id="IPR027417">
    <property type="entry name" value="P-loop_NTPase"/>
</dbReference>
<feature type="domain" description="DNA helicase Pif1-like DEAD-box helicase" evidence="2">
    <location>
        <begin position="73"/>
        <end position="180"/>
    </location>
</feature>
<proteinExistence type="inferred from homology"/>
<evidence type="ECO:0000259" key="2">
    <source>
        <dbReference type="Pfam" id="PF05970"/>
    </source>
</evidence>
<comment type="similarity">
    <text evidence="1">Belongs to the helicase family.</text>
</comment>
<keyword evidence="1" id="KW-0378">Hydrolase</keyword>
<keyword evidence="1" id="KW-0227">DNA damage</keyword>
<keyword evidence="1" id="KW-0233">DNA recombination</keyword>
<dbReference type="GO" id="GO:0000723">
    <property type="term" value="P:telomere maintenance"/>
    <property type="evidence" value="ECO:0007669"/>
    <property type="project" value="InterPro"/>
</dbReference>
<dbReference type="GO" id="GO:0006310">
    <property type="term" value="P:DNA recombination"/>
    <property type="evidence" value="ECO:0007669"/>
    <property type="project" value="UniProtKB-KW"/>
</dbReference>
<keyword evidence="1" id="KW-0234">DNA repair</keyword>
<evidence type="ECO:0000256" key="1">
    <source>
        <dbReference type="RuleBase" id="RU363044"/>
    </source>
</evidence>
<accession>A0A166EUC5</accession>
<dbReference type="GO" id="GO:0006281">
    <property type="term" value="P:DNA repair"/>
    <property type="evidence" value="ECO:0007669"/>
    <property type="project" value="UniProtKB-KW"/>
</dbReference>
<dbReference type="Gene3D" id="3.40.50.300">
    <property type="entry name" value="P-loop containing nucleotide triphosphate hydrolases"/>
    <property type="match status" value="1"/>
</dbReference>
<dbReference type="Proteomes" id="UP000076532">
    <property type="component" value="Unassembled WGS sequence"/>
</dbReference>
<dbReference type="AlphaFoldDB" id="A0A166EUC5"/>
<dbReference type="EC" id="5.6.2.3" evidence="1"/>
<comment type="catalytic activity">
    <reaction evidence="1">
        <text>ATP + H2O = ADP + phosphate + H(+)</text>
        <dbReference type="Rhea" id="RHEA:13065"/>
        <dbReference type="ChEBI" id="CHEBI:15377"/>
        <dbReference type="ChEBI" id="CHEBI:15378"/>
        <dbReference type="ChEBI" id="CHEBI:30616"/>
        <dbReference type="ChEBI" id="CHEBI:43474"/>
        <dbReference type="ChEBI" id="CHEBI:456216"/>
        <dbReference type="EC" id="5.6.2.3"/>
    </reaction>
</comment>
<dbReference type="OrthoDB" id="3366231at2759"/>
<dbReference type="EMBL" id="KV417597">
    <property type="protein sequence ID" value="KZP16117.1"/>
    <property type="molecule type" value="Genomic_DNA"/>
</dbReference>
<gene>
    <name evidence="3" type="ORF">FIBSPDRAFT_749219</name>
</gene>